<dbReference type="STRING" id="768706.Desor_2380"/>
<sequence>MKKPFYKRWWVWVFVAWFIWGTYINLSTNKFPNEGKSMDLIIERGIYLVFAVGIIQLILKALEYQKKIKMKMNNVTELDPNVLAKICAHHLEGLPLAEKTFCELILTSEQLNIVGGGANFSIMIPQIRAAELKTDTEIDNIVLGGYTRDPWPYEKYILKAETETRLFNKEKKTYTHFLILSYINSEGVLASIVFLVEDADEIRAFEAVFEIKSLIKNNPTVTIQL</sequence>
<dbReference type="KEGG" id="dor:Desor_2380"/>
<keyword evidence="1" id="KW-0472">Membrane</keyword>
<protein>
    <submittedName>
        <fullName evidence="2">Uncharacterized protein</fullName>
    </submittedName>
</protein>
<reference evidence="2 3" key="2">
    <citation type="journal article" date="2012" name="J. Bacteriol.">
        <title>Complete genome sequences of Desulfosporosinus orientis DSM765T, Desulfosporosinus youngiae DSM17734T, Desulfosporosinus meridiei DSM13257T, and Desulfosporosinus acidiphilus DSM22704T.</title>
        <authorList>
            <person name="Pester M."/>
            <person name="Brambilla E."/>
            <person name="Alazard D."/>
            <person name="Rattei T."/>
            <person name="Weinmaier T."/>
            <person name="Han J."/>
            <person name="Lucas S."/>
            <person name="Lapidus A."/>
            <person name="Cheng J.F."/>
            <person name="Goodwin L."/>
            <person name="Pitluck S."/>
            <person name="Peters L."/>
            <person name="Ovchinnikova G."/>
            <person name="Teshima H."/>
            <person name="Detter J.C."/>
            <person name="Han C.S."/>
            <person name="Tapia R."/>
            <person name="Land M.L."/>
            <person name="Hauser L."/>
            <person name="Kyrpides N.C."/>
            <person name="Ivanova N.N."/>
            <person name="Pagani I."/>
            <person name="Huntmann M."/>
            <person name="Wei C.L."/>
            <person name="Davenport K.W."/>
            <person name="Daligault H."/>
            <person name="Chain P.S."/>
            <person name="Chen A."/>
            <person name="Mavromatis K."/>
            <person name="Markowitz V."/>
            <person name="Szeto E."/>
            <person name="Mikhailova N."/>
            <person name="Pati A."/>
            <person name="Wagner M."/>
            <person name="Woyke T."/>
            <person name="Ollivier B."/>
            <person name="Klenk H.P."/>
            <person name="Spring S."/>
            <person name="Loy A."/>
        </authorList>
    </citation>
    <scope>NUCLEOTIDE SEQUENCE [LARGE SCALE GENOMIC DNA]</scope>
    <source>
        <strain evidence="3">ATCC 19365 / DSM 765 / NCIMB 8382 / VKM B-1628</strain>
    </source>
</reference>
<dbReference type="EMBL" id="CP003108">
    <property type="protein sequence ID" value="AET67960.1"/>
    <property type="molecule type" value="Genomic_DNA"/>
</dbReference>
<keyword evidence="3" id="KW-1185">Reference proteome</keyword>
<name>G7WDJ1_DESOD</name>
<reference evidence="3" key="1">
    <citation type="submission" date="2011-11" db="EMBL/GenBank/DDBJ databases">
        <title>Complete sequence of Desulfosporosinus orientis DSM 765.</title>
        <authorList>
            <person name="Lucas S."/>
            <person name="Han J."/>
            <person name="Lapidus A."/>
            <person name="Cheng J.-F."/>
            <person name="Goodwin L."/>
            <person name="Pitluck S."/>
            <person name="Peters L."/>
            <person name="Ovchinnikova G."/>
            <person name="Teshima H."/>
            <person name="Detter J.C."/>
            <person name="Han C."/>
            <person name="Tapia R."/>
            <person name="Land M."/>
            <person name="Hauser L."/>
            <person name="Kyrpides N."/>
            <person name="Ivanova N."/>
            <person name="Pagani I."/>
            <person name="Pester M."/>
            <person name="Spring S."/>
            <person name="Ollivier B."/>
            <person name="Rattei T."/>
            <person name="Klenk H.-P."/>
            <person name="Wagner M."/>
            <person name="Loy A."/>
            <person name="Woyke T."/>
        </authorList>
    </citation>
    <scope>NUCLEOTIDE SEQUENCE [LARGE SCALE GENOMIC DNA]</scope>
    <source>
        <strain evidence="3">ATCC 19365 / DSM 765 / NCIMB 8382 / VKM B-1628</strain>
    </source>
</reference>
<evidence type="ECO:0000313" key="2">
    <source>
        <dbReference type="EMBL" id="AET67960.1"/>
    </source>
</evidence>
<keyword evidence="1" id="KW-0812">Transmembrane</keyword>
<dbReference type="PATRIC" id="fig|768706.3.peg.2386"/>
<dbReference type="OrthoDB" id="2973050at2"/>
<gene>
    <name evidence="2" type="ordered locus">Desor_2380</name>
</gene>
<dbReference type="Proteomes" id="UP000006346">
    <property type="component" value="Chromosome"/>
</dbReference>
<dbReference type="HOGENOM" id="CLU_1228304_0_0_9"/>
<proteinExistence type="predicted"/>
<dbReference type="RefSeq" id="WP_014184769.1">
    <property type="nucleotide sequence ID" value="NC_016584.1"/>
</dbReference>
<evidence type="ECO:0000313" key="3">
    <source>
        <dbReference type="Proteomes" id="UP000006346"/>
    </source>
</evidence>
<feature type="transmembrane region" description="Helical" evidence="1">
    <location>
        <begin position="46"/>
        <end position="62"/>
    </location>
</feature>
<dbReference type="AlphaFoldDB" id="G7WDJ1"/>
<keyword evidence="1" id="KW-1133">Transmembrane helix</keyword>
<accession>G7WDJ1</accession>
<evidence type="ECO:0000256" key="1">
    <source>
        <dbReference type="SAM" id="Phobius"/>
    </source>
</evidence>
<feature type="transmembrane region" description="Helical" evidence="1">
    <location>
        <begin position="9"/>
        <end position="26"/>
    </location>
</feature>
<organism evidence="2 3">
    <name type="scientific">Desulfosporosinus orientis (strain ATCC 19365 / DSM 765 / NCIMB 8382 / VKM B-1628 / Singapore I)</name>
    <name type="common">Desulfotomaculum orientis</name>
    <dbReference type="NCBI Taxonomy" id="768706"/>
    <lineage>
        <taxon>Bacteria</taxon>
        <taxon>Bacillati</taxon>
        <taxon>Bacillota</taxon>
        <taxon>Clostridia</taxon>
        <taxon>Eubacteriales</taxon>
        <taxon>Desulfitobacteriaceae</taxon>
        <taxon>Desulfosporosinus</taxon>
    </lineage>
</organism>